<feature type="domain" description="DprA winged helix" evidence="3">
    <location>
        <begin position="364"/>
        <end position="414"/>
    </location>
</feature>
<dbReference type="SUPFAM" id="SSF102405">
    <property type="entry name" value="MCP/YpsA-like"/>
    <property type="match status" value="1"/>
</dbReference>
<dbReference type="NCBIfam" id="TIGR00732">
    <property type="entry name" value="dprA"/>
    <property type="match status" value="1"/>
</dbReference>
<dbReference type="Proteomes" id="UP000315901">
    <property type="component" value="Unassembled WGS sequence"/>
</dbReference>
<protein>
    <submittedName>
        <fullName evidence="4">DNA-protecting protein DprA</fullName>
    </submittedName>
</protein>
<dbReference type="OrthoDB" id="9785707at2"/>
<dbReference type="InterPro" id="IPR057666">
    <property type="entry name" value="DrpA_SLOG"/>
</dbReference>
<accession>A0A501X423</accession>
<evidence type="ECO:0000256" key="1">
    <source>
        <dbReference type="ARBA" id="ARBA00006525"/>
    </source>
</evidence>
<dbReference type="AlphaFoldDB" id="A0A501X423"/>
<organism evidence="4 5">
    <name type="scientific">Maribrevibacterium harenarium</name>
    <dbReference type="NCBI Taxonomy" id="2589817"/>
    <lineage>
        <taxon>Bacteria</taxon>
        <taxon>Pseudomonadati</taxon>
        <taxon>Pseudomonadota</taxon>
        <taxon>Gammaproteobacteria</taxon>
        <taxon>Oceanospirillales</taxon>
        <taxon>Oceanospirillaceae</taxon>
        <taxon>Maribrevibacterium</taxon>
    </lineage>
</organism>
<dbReference type="Pfam" id="PF02481">
    <property type="entry name" value="DNA_processg_A"/>
    <property type="match status" value="1"/>
</dbReference>
<sequence>MDEHMTIENLFAGIDLKTWVGLSCLNGVGAGRLNKLATYLLHLDSANSPAQEISAELLKQLGWPKDSIGQALYGLNGRWGDNIQRQIDDTFAWLAHSRQHQILLPSSPAYPPILKAIPVAPVTLYVRGSVMALSPPAIGIVGARRASPYGRDVAQSWAQQLAEAGICPISGGAMGIDTCVHQGALNARQATIAVMGTGLQALYPRQNHHLFEQIVDTGGALVSEYPLKTQARPQLFPPRNRIISGLSYGILVVEASAQSGSLISARYGLEHNREVMAIPGRIYDTNAGGTNLLIRQGAALVTSVEEVLNELPRECRDLMQNLHQNQSPAKPQQTELLFASNEQHAPHRERSDQAVHWDFSGYSKSERQVLQCLTDAAQGMDFDELVRATQCHVPSLMQQLMSLELTGVITNQQGMYRLQKH</sequence>
<dbReference type="PANTHER" id="PTHR43022">
    <property type="entry name" value="PROTEIN SMF"/>
    <property type="match status" value="1"/>
</dbReference>
<name>A0A501X423_9GAMM</name>
<dbReference type="EMBL" id="VFRR01000002">
    <property type="protein sequence ID" value="TPE55256.1"/>
    <property type="molecule type" value="Genomic_DNA"/>
</dbReference>
<dbReference type="InterPro" id="IPR036388">
    <property type="entry name" value="WH-like_DNA-bd_sf"/>
</dbReference>
<dbReference type="InterPro" id="IPR003488">
    <property type="entry name" value="DprA"/>
</dbReference>
<dbReference type="Gene3D" id="3.40.50.450">
    <property type="match status" value="1"/>
</dbReference>
<comment type="similarity">
    <text evidence="1">Belongs to the DprA/Smf family.</text>
</comment>
<comment type="caution">
    <text evidence="4">The sequence shown here is derived from an EMBL/GenBank/DDBJ whole genome shotgun (WGS) entry which is preliminary data.</text>
</comment>
<dbReference type="Gene3D" id="1.10.10.10">
    <property type="entry name" value="Winged helix-like DNA-binding domain superfamily/Winged helix DNA-binding domain"/>
    <property type="match status" value="1"/>
</dbReference>
<dbReference type="PANTHER" id="PTHR43022:SF1">
    <property type="entry name" value="PROTEIN SMF"/>
    <property type="match status" value="1"/>
</dbReference>
<dbReference type="GO" id="GO:0009294">
    <property type="term" value="P:DNA-mediated transformation"/>
    <property type="evidence" value="ECO:0007669"/>
    <property type="project" value="InterPro"/>
</dbReference>
<keyword evidence="5" id="KW-1185">Reference proteome</keyword>
<evidence type="ECO:0000259" key="3">
    <source>
        <dbReference type="Pfam" id="PF17782"/>
    </source>
</evidence>
<reference evidence="4 5" key="1">
    <citation type="submission" date="2019-06" db="EMBL/GenBank/DDBJ databases">
        <title>A novel bacterium of genus Marinomonas, isolated from coastal sand.</title>
        <authorList>
            <person name="Huang H."/>
            <person name="Mo K."/>
            <person name="Hu Y."/>
        </authorList>
    </citation>
    <scope>NUCLEOTIDE SEQUENCE [LARGE SCALE GENOMIC DNA]</scope>
    <source>
        <strain evidence="4 5">HB171799</strain>
    </source>
</reference>
<proteinExistence type="inferred from homology"/>
<dbReference type="Pfam" id="PF17782">
    <property type="entry name" value="WHD_DprA"/>
    <property type="match status" value="1"/>
</dbReference>
<evidence type="ECO:0000313" key="5">
    <source>
        <dbReference type="Proteomes" id="UP000315901"/>
    </source>
</evidence>
<dbReference type="InterPro" id="IPR041614">
    <property type="entry name" value="DprA_WH"/>
</dbReference>
<evidence type="ECO:0000313" key="4">
    <source>
        <dbReference type="EMBL" id="TPE55256.1"/>
    </source>
</evidence>
<evidence type="ECO:0000259" key="2">
    <source>
        <dbReference type="Pfam" id="PF02481"/>
    </source>
</evidence>
<gene>
    <name evidence="4" type="primary">dprA</name>
    <name evidence="4" type="ORF">FJM67_01525</name>
</gene>
<feature type="domain" description="Smf/DprA SLOG" evidence="2">
    <location>
        <begin position="102"/>
        <end position="311"/>
    </location>
</feature>